<dbReference type="Proteomes" id="UP000798488">
    <property type="component" value="Unassembled WGS sequence"/>
</dbReference>
<dbReference type="EMBL" id="LSRS01000032">
    <property type="protein sequence ID" value="KAF1083694.1"/>
    <property type="molecule type" value="Genomic_DNA"/>
</dbReference>
<proteinExistence type="predicted"/>
<name>A0A9D2WLY6_9FIRM</name>
<evidence type="ECO:0000313" key="1">
    <source>
        <dbReference type="EMBL" id="KAF1083694.1"/>
    </source>
</evidence>
<dbReference type="AlphaFoldDB" id="A0A9D2WLY6"/>
<accession>A0A9D2WLY6</accession>
<dbReference type="OrthoDB" id="2947027at2"/>
<dbReference type="RefSeq" id="WP_161823408.1">
    <property type="nucleotide sequence ID" value="NZ_LSRS01000032.1"/>
</dbReference>
<comment type="caution">
    <text evidence="1">The sequence shown here is derived from an EMBL/GenBank/DDBJ whole genome shotgun (WGS) entry which is preliminary data.</text>
</comment>
<gene>
    <name evidence="1" type="ORF">SPSYN_03151</name>
</gene>
<evidence type="ECO:0000313" key="2">
    <source>
        <dbReference type="Proteomes" id="UP000798488"/>
    </source>
</evidence>
<protein>
    <submittedName>
        <fullName evidence="1">Uncharacterized protein</fullName>
    </submittedName>
</protein>
<organism evidence="1 2">
    <name type="scientific">Sporotomaculum syntrophicum</name>
    <dbReference type="NCBI Taxonomy" id="182264"/>
    <lineage>
        <taxon>Bacteria</taxon>
        <taxon>Bacillati</taxon>
        <taxon>Bacillota</taxon>
        <taxon>Clostridia</taxon>
        <taxon>Eubacteriales</taxon>
        <taxon>Desulfallaceae</taxon>
        <taxon>Sporotomaculum</taxon>
    </lineage>
</organism>
<reference evidence="1" key="1">
    <citation type="submission" date="2016-02" db="EMBL/GenBank/DDBJ databases">
        <title>Draft Genome Sequence of Sporotomaculum syntrophicum Strain FB, a Syntrophic Benzoate Degrader.</title>
        <authorList>
            <person name="Nobu M.K."/>
            <person name="Narihiro T."/>
            <person name="Qiu Y.-L."/>
            <person name="Ohashi A."/>
            <person name="Liu W.-T."/>
            <person name="Yuji S."/>
        </authorList>
    </citation>
    <scope>NUCLEOTIDE SEQUENCE</scope>
    <source>
        <strain evidence="1">FB</strain>
    </source>
</reference>
<keyword evidence="2" id="KW-1185">Reference proteome</keyword>
<sequence length="96" mass="11012">MKKKLYIKYNEDDILEIVTEYLAKEHGFEEFNSRAQLLGTPGVDIRVVAVIGESKDDSVNDVNLNEMDLKTEYNGPHSKARYINPTKFANMKIEDC</sequence>